<reference evidence="2" key="1">
    <citation type="submission" date="2013-09" db="EMBL/GenBank/DDBJ databases">
        <title>Corchorus olitorius genome sequencing.</title>
        <authorList>
            <person name="Alam M."/>
            <person name="Haque M.S."/>
            <person name="Islam M.S."/>
            <person name="Emdad E.M."/>
            <person name="Islam M.M."/>
            <person name="Ahmed B."/>
            <person name="Halim A."/>
            <person name="Hossen Q.M.M."/>
            <person name="Hossain M.Z."/>
            <person name="Ahmed R."/>
            <person name="Khan M.M."/>
            <person name="Islam R."/>
            <person name="Rashid M.M."/>
            <person name="Khan S.A."/>
            <person name="Rahman M.S."/>
            <person name="Alam M."/>
            <person name="Yahiya A.S."/>
            <person name="Khan M.S."/>
            <person name="Azam M.S."/>
            <person name="Haque T."/>
            <person name="Lashkar M.Z.H."/>
            <person name="Akhand A.I."/>
            <person name="Morshed G."/>
            <person name="Roy S."/>
            <person name="Uddin K.S."/>
            <person name="Rabeya T."/>
            <person name="Hossain A.S."/>
            <person name="Chowdhury A."/>
            <person name="Snigdha A.R."/>
            <person name="Mortoza M.S."/>
            <person name="Matin S.A."/>
            <person name="Hoque S.M.E."/>
            <person name="Islam M.K."/>
            <person name="Roy D.K."/>
            <person name="Haider R."/>
            <person name="Moosa M.M."/>
            <person name="Elias S.M."/>
            <person name="Hasan A.M."/>
            <person name="Jahan S."/>
            <person name="Shafiuddin M."/>
            <person name="Mahmood N."/>
            <person name="Shommy N.S."/>
        </authorList>
    </citation>
    <scope>NUCLEOTIDE SEQUENCE [LARGE SCALE GENOMIC DNA]</scope>
    <source>
        <strain evidence="2">cv. O-4</strain>
    </source>
</reference>
<dbReference type="Proteomes" id="UP000187203">
    <property type="component" value="Unassembled WGS sequence"/>
</dbReference>
<comment type="caution">
    <text evidence="1">The sequence shown here is derived from an EMBL/GenBank/DDBJ whole genome shotgun (WGS) entry which is preliminary data.</text>
</comment>
<dbReference type="OrthoDB" id="1001661at2759"/>
<evidence type="ECO:0000313" key="2">
    <source>
        <dbReference type="Proteomes" id="UP000187203"/>
    </source>
</evidence>
<evidence type="ECO:0000313" key="1">
    <source>
        <dbReference type="EMBL" id="OMP05501.1"/>
    </source>
</evidence>
<accession>A0A1R3KEJ2</accession>
<dbReference type="AlphaFoldDB" id="A0A1R3KEJ2"/>
<keyword evidence="2" id="KW-1185">Reference proteome</keyword>
<proteinExistence type="predicted"/>
<organism evidence="1 2">
    <name type="scientific">Corchorus olitorius</name>
    <dbReference type="NCBI Taxonomy" id="93759"/>
    <lineage>
        <taxon>Eukaryota</taxon>
        <taxon>Viridiplantae</taxon>
        <taxon>Streptophyta</taxon>
        <taxon>Embryophyta</taxon>
        <taxon>Tracheophyta</taxon>
        <taxon>Spermatophyta</taxon>
        <taxon>Magnoliopsida</taxon>
        <taxon>eudicotyledons</taxon>
        <taxon>Gunneridae</taxon>
        <taxon>Pentapetalae</taxon>
        <taxon>rosids</taxon>
        <taxon>malvids</taxon>
        <taxon>Malvales</taxon>
        <taxon>Malvaceae</taxon>
        <taxon>Grewioideae</taxon>
        <taxon>Apeibeae</taxon>
        <taxon>Corchorus</taxon>
    </lineage>
</organism>
<gene>
    <name evidence="1" type="ORF">COLO4_08807</name>
</gene>
<dbReference type="EMBL" id="AWUE01013955">
    <property type="protein sequence ID" value="OMP05501.1"/>
    <property type="molecule type" value="Genomic_DNA"/>
</dbReference>
<name>A0A1R3KEJ2_9ROSI</name>
<sequence>MEDIGTNGTSLSYGDVSNRNKVILKEAEAIWEVRSAFGLVFEDHRELVIKAIAA</sequence>
<protein>
    <submittedName>
        <fullName evidence="1">Uncharacterized protein</fullName>
    </submittedName>
</protein>